<feature type="compositionally biased region" description="Low complexity" evidence="2">
    <location>
        <begin position="43"/>
        <end position="61"/>
    </location>
</feature>
<evidence type="ECO:0000256" key="1">
    <source>
        <dbReference type="SAM" id="Coils"/>
    </source>
</evidence>
<feature type="compositionally biased region" description="Basic and acidic residues" evidence="2">
    <location>
        <begin position="366"/>
        <end position="393"/>
    </location>
</feature>
<keyword evidence="1" id="KW-0175">Coiled coil</keyword>
<feature type="region of interest" description="Disordered" evidence="2">
    <location>
        <begin position="43"/>
        <end position="63"/>
    </location>
</feature>
<feature type="region of interest" description="Disordered" evidence="2">
    <location>
        <begin position="357"/>
        <end position="420"/>
    </location>
</feature>
<keyword evidence="4" id="KW-1185">Reference proteome</keyword>
<feature type="coiled-coil region" evidence="1">
    <location>
        <begin position="274"/>
        <end position="301"/>
    </location>
</feature>
<sequence>MNFSKIFFVPSPTSTISTLITIAPCPPVSMVVSQTQSSFTQSTPLFTDPAATTTTTTDEPPVSINASDAGAGTLGFSVSHSTPPISPLHQDDPDTIYGGDDEYFGGFTYSLFNIRTENDDDTPVTKRQLKAINEKLDLLLQSTKISNIKEYSQDIIKSFLETLTKEHSANLEKTNKVVDDSAFVCKEMTKKVDKLIIDARTFMITFQTSFKSNTAKANEAISSMSTSLKTEKEALEKVCTSIKTVYSEINSTITSKIKNLQDDLATESKIMDALAVKTEKVKVLTIKLEHAEKKINKLLSEKAFMKSCVTGVNALLSGIIKTHYALITIIVKKHLVEKIRSVFTMLNRLGVSESSSIVKQGGENVKQSKKENPKPTVKSKKENKPKGKEKLNEEPIIDDSEEEDPDEHEPKRSKAREAQNDEHNQIVVDFGAYTELGCRSSKPYWLEPFVSFDLQNTQVSQLDLPITLKAFKFCSFVKVVNVPPTDNGADHLLFSFYLKHMKLKYETRSVKKITIVKVYGLIETNSFPNARFKVARGSTSQIYKFSLADLPYLNMYDWIILFNM</sequence>
<dbReference type="Proteomes" id="UP001177003">
    <property type="component" value="Chromosome 0"/>
</dbReference>
<accession>A0AA35UYT2</accession>
<name>A0AA35UYT2_LACSI</name>
<gene>
    <name evidence="3" type="ORF">LSALG_LOCUS4155</name>
</gene>
<proteinExistence type="predicted"/>
<reference evidence="3" key="1">
    <citation type="submission" date="2023-04" db="EMBL/GenBank/DDBJ databases">
        <authorList>
            <person name="Vijverberg K."/>
            <person name="Xiong W."/>
            <person name="Schranz E."/>
        </authorList>
    </citation>
    <scope>NUCLEOTIDE SEQUENCE</scope>
</reference>
<feature type="compositionally biased region" description="Acidic residues" evidence="2">
    <location>
        <begin position="395"/>
        <end position="407"/>
    </location>
</feature>
<evidence type="ECO:0000313" key="3">
    <source>
        <dbReference type="EMBL" id="CAI9263466.1"/>
    </source>
</evidence>
<dbReference type="EMBL" id="OX465086">
    <property type="protein sequence ID" value="CAI9263466.1"/>
    <property type="molecule type" value="Genomic_DNA"/>
</dbReference>
<feature type="compositionally biased region" description="Basic and acidic residues" evidence="2">
    <location>
        <begin position="408"/>
        <end position="420"/>
    </location>
</feature>
<dbReference type="AlphaFoldDB" id="A0AA35UYT2"/>
<evidence type="ECO:0000256" key="2">
    <source>
        <dbReference type="SAM" id="MobiDB-lite"/>
    </source>
</evidence>
<organism evidence="3 4">
    <name type="scientific">Lactuca saligna</name>
    <name type="common">Willowleaf lettuce</name>
    <dbReference type="NCBI Taxonomy" id="75948"/>
    <lineage>
        <taxon>Eukaryota</taxon>
        <taxon>Viridiplantae</taxon>
        <taxon>Streptophyta</taxon>
        <taxon>Embryophyta</taxon>
        <taxon>Tracheophyta</taxon>
        <taxon>Spermatophyta</taxon>
        <taxon>Magnoliopsida</taxon>
        <taxon>eudicotyledons</taxon>
        <taxon>Gunneridae</taxon>
        <taxon>Pentapetalae</taxon>
        <taxon>asterids</taxon>
        <taxon>campanulids</taxon>
        <taxon>Asterales</taxon>
        <taxon>Asteraceae</taxon>
        <taxon>Cichorioideae</taxon>
        <taxon>Cichorieae</taxon>
        <taxon>Lactucinae</taxon>
        <taxon>Lactuca</taxon>
    </lineage>
</organism>
<protein>
    <submittedName>
        <fullName evidence="3">Uncharacterized protein</fullName>
    </submittedName>
</protein>
<evidence type="ECO:0000313" key="4">
    <source>
        <dbReference type="Proteomes" id="UP001177003"/>
    </source>
</evidence>